<organism evidence="2 3">
    <name type="scientific">Paraglomus occultum</name>
    <dbReference type="NCBI Taxonomy" id="144539"/>
    <lineage>
        <taxon>Eukaryota</taxon>
        <taxon>Fungi</taxon>
        <taxon>Fungi incertae sedis</taxon>
        <taxon>Mucoromycota</taxon>
        <taxon>Glomeromycotina</taxon>
        <taxon>Glomeromycetes</taxon>
        <taxon>Paraglomerales</taxon>
        <taxon>Paraglomeraceae</taxon>
        <taxon>Paraglomus</taxon>
    </lineage>
</organism>
<dbReference type="InterPro" id="IPR001110">
    <property type="entry name" value="UPF0012_CS"/>
</dbReference>
<accession>A0A9N8WJ45</accession>
<dbReference type="AlphaFoldDB" id="A0A9N8WJ45"/>
<dbReference type="PROSITE" id="PS50263">
    <property type="entry name" value="CN_HYDROLASE"/>
    <property type="match status" value="1"/>
</dbReference>
<dbReference type="Pfam" id="PF00795">
    <property type="entry name" value="CN_hydrolase"/>
    <property type="match status" value="1"/>
</dbReference>
<keyword evidence="3" id="KW-1185">Reference proteome</keyword>
<dbReference type="PANTHER" id="PTHR23088:SF27">
    <property type="entry name" value="DEAMINATED GLUTATHIONE AMIDASE"/>
    <property type="match status" value="1"/>
</dbReference>
<proteinExistence type="predicted"/>
<evidence type="ECO:0000313" key="3">
    <source>
        <dbReference type="Proteomes" id="UP000789572"/>
    </source>
</evidence>
<dbReference type="EMBL" id="CAJVPJ010000138">
    <property type="protein sequence ID" value="CAG8484403.1"/>
    <property type="molecule type" value="Genomic_DNA"/>
</dbReference>
<dbReference type="PROSITE" id="PS01227">
    <property type="entry name" value="UPF0012"/>
    <property type="match status" value="1"/>
</dbReference>
<evidence type="ECO:0000259" key="1">
    <source>
        <dbReference type="PROSITE" id="PS50263"/>
    </source>
</evidence>
<dbReference type="SUPFAM" id="SSF56317">
    <property type="entry name" value="Carbon-nitrogen hydrolase"/>
    <property type="match status" value="1"/>
</dbReference>
<evidence type="ECO:0000313" key="2">
    <source>
        <dbReference type="EMBL" id="CAG8484403.1"/>
    </source>
</evidence>
<sequence length="245" mass="27400">MPLAAVAQYCGTANVAANIEICFKLMRDAVVKGAQMVFFPEASDFIATTTKETIELTKAHSRSFVEDIKKEARNQKLWVSIGVHEQSLSPNKIYNTHLIISDDGIEIGKYRKLHLFDVDIKDGPVILESTSTDYGEQVISPISTPLGKVGMSVCYDLRFPELSTELRKRGADILTAHIGKHNDKRASYGNAMIVDSWGTVLARCPETIKPSLAFADIDLDRLHQVRREMPIMDHRRVDIFTHLAS</sequence>
<dbReference type="Gene3D" id="3.60.110.10">
    <property type="entry name" value="Carbon-nitrogen hydrolase"/>
    <property type="match status" value="1"/>
</dbReference>
<gene>
    <name evidence="2" type="ORF">POCULU_LOCUS1723</name>
</gene>
<dbReference type="InterPro" id="IPR003010">
    <property type="entry name" value="C-N_Hydrolase"/>
</dbReference>
<dbReference type="Proteomes" id="UP000789572">
    <property type="component" value="Unassembled WGS sequence"/>
</dbReference>
<protein>
    <submittedName>
        <fullName evidence="2">7425_t:CDS:1</fullName>
    </submittedName>
</protein>
<reference evidence="2" key="1">
    <citation type="submission" date="2021-06" db="EMBL/GenBank/DDBJ databases">
        <authorList>
            <person name="Kallberg Y."/>
            <person name="Tangrot J."/>
            <person name="Rosling A."/>
        </authorList>
    </citation>
    <scope>NUCLEOTIDE SEQUENCE</scope>
    <source>
        <strain evidence="2">IA702</strain>
    </source>
</reference>
<feature type="domain" description="CN hydrolase" evidence="1">
    <location>
        <begin position="1"/>
        <end position="245"/>
    </location>
</feature>
<dbReference type="OrthoDB" id="10250282at2759"/>
<comment type="caution">
    <text evidence="2">The sequence shown here is derived from an EMBL/GenBank/DDBJ whole genome shotgun (WGS) entry which is preliminary data.</text>
</comment>
<dbReference type="InterPro" id="IPR036526">
    <property type="entry name" value="C-N_Hydrolase_sf"/>
</dbReference>
<name>A0A9N8WJ45_9GLOM</name>
<dbReference type="PANTHER" id="PTHR23088">
    <property type="entry name" value="NITRILASE-RELATED"/>
    <property type="match status" value="1"/>
</dbReference>